<feature type="compositionally biased region" description="Polar residues" evidence="2">
    <location>
        <begin position="819"/>
        <end position="837"/>
    </location>
</feature>
<evidence type="ECO:0000313" key="5">
    <source>
        <dbReference type="EMBL" id="CAF3990358.1"/>
    </source>
</evidence>
<dbReference type="PANTHER" id="PTHR14038">
    <property type="entry name" value="BAT2 HLA-B-ASSOCIATED TRANSCRIPT 2"/>
    <property type="match status" value="1"/>
</dbReference>
<feature type="compositionally biased region" description="Polar residues" evidence="2">
    <location>
        <begin position="493"/>
        <end position="505"/>
    </location>
</feature>
<evidence type="ECO:0000256" key="1">
    <source>
        <dbReference type="ARBA" id="ARBA00022553"/>
    </source>
</evidence>
<sequence>MSVPNKSLDKNKRYVGVKANDFVNKSRANETNRSAPRPQGWANLGKINSRRVPPPANLPSLKSEIGVNSPTFDPTVTTNHGWTSNDNQPSINPIIHPTQQQLDSLSVNSPPPLSQPQPLMDIDKPRIAPTWSTVTSGTNPNEKIPSLLPLNDFPRLATTPDRKHQPESITNMQNPSFRPANLSTWKEGGSSRVHDMSQMIPNNPGANLYQQSMSNPNMRMYPPQMWTYSPYTPVSLPMHHHHQQQQQQQQHMNAMHDYKTPTILRNKDIDDLSKLTDNTWATTTQEVNYQEKIRFSDDEDDSNNNRIEILESKTKPCRMNPQVLQHSRLIHDDEHVKQMQDNKNSELINALNIAKQRRDEQERNLKYEQSITHNDEQKQIPGYQTRPLISSNEQENHNSPTSWQKNKDTSRTRHDTANSQSSFAMKSWSDQMDSFNYSSSHDKSRGRMENEDPSTTNKYSRSQSEASTPSQQNNESISRKPKKFPLSSKKQQHPQQKINILQSKTSTKKPPRLDNQQITSNEQWENWEDSVDNNRYQQYPNDNRRQQQQQQQQQQQLHSDSLSAQKPNRFNKPISAKTRNNERQQTIDSRTKPITSSSSNKNPKTQTVWRPVSPNRPIETVEPTLQESIPYKSQQRTNLNEHKQRYQTPTSLIDASSIPPLMSVRSDATTTANLYKTANHNVVSSHYDDENMYYDTNLDMHQNYHHTNIHNRGYTALGSYGRYRRGGTVRHQQQYPSYNVNNTSGISSAPTTSSGTRQKKNMTNKINNNHNKKSNKTSEQTKITNEEISVTKPIETPVLSSTNEVLTKDIDKSNDTSEQKPSVKNYNESAIASQTENESIKTNKKPTVVTSSNPKRTANKNQQTYHQDQRYQNQQAPRHRNNYARSMQEYDTMQMTASHNYYGTAHRSANNVRNSHMHDLSSGYYYEHPKQHYNNRYNYTNEDYQQQRPTNKNSKRGGTSTINNRQPTNGTNNTNNNRHHSTSDNDLKEGEEWETASESSTNMRNDPYDTNAINSEQTNETKSSTHRGRTPPKKSFSSQRPNARQIFKYTNA</sequence>
<dbReference type="InterPro" id="IPR033184">
    <property type="entry name" value="PRRC2"/>
</dbReference>
<feature type="compositionally biased region" description="Polar residues" evidence="2">
    <location>
        <begin position="848"/>
        <end position="876"/>
    </location>
</feature>
<reference evidence="5" key="1">
    <citation type="submission" date="2021-02" db="EMBL/GenBank/DDBJ databases">
        <authorList>
            <person name="Nowell W R."/>
        </authorList>
    </citation>
    <scope>NUCLEOTIDE SEQUENCE</scope>
</reference>
<feature type="compositionally biased region" description="Polar residues" evidence="2">
    <location>
        <begin position="737"/>
        <end position="756"/>
    </location>
</feature>
<feature type="compositionally biased region" description="Polar residues" evidence="2">
    <location>
        <begin position="557"/>
        <end position="568"/>
    </location>
</feature>
<feature type="compositionally biased region" description="Basic and acidic residues" evidence="2">
    <location>
        <begin position="440"/>
        <end position="450"/>
    </location>
</feature>
<feature type="compositionally biased region" description="Low complexity" evidence="2">
    <location>
        <begin position="546"/>
        <end position="556"/>
    </location>
</feature>
<feature type="compositionally biased region" description="Polar residues" evidence="2">
    <location>
        <begin position="943"/>
        <end position="962"/>
    </location>
</feature>
<comment type="caution">
    <text evidence="5">The sequence shown here is derived from an EMBL/GenBank/DDBJ whole genome shotgun (WGS) entry which is preliminary data.</text>
</comment>
<dbReference type="AlphaFoldDB" id="A0A819N2E5"/>
<dbReference type="Pfam" id="PF07001">
    <property type="entry name" value="BAT2_N"/>
    <property type="match status" value="1"/>
</dbReference>
<feature type="compositionally biased region" description="Polar residues" evidence="2">
    <location>
        <begin position="583"/>
        <end position="608"/>
    </location>
</feature>
<feature type="compositionally biased region" description="Polar residues" evidence="2">
    <location>
        <begin position="453"/>
        <end position="476"/>
    </location>
</feature>
<evidence type="ECO:0000313" key="6">
    <source>
        <dbReference type="Proteomes" id="UP000663842"/>
    </source>
</evidence>
<dbReference type="Proteomes" id="UP000663842">
    <property type="component" value="Unassembled WGS sequence"/>
</dbReference>
<feature type="compositionally biased region" description="Basic and acidic residues" evidence="2">
    <location>
        <begin position="806"/>
        <end position="818"/>
    </location>
</feature>
<feature type="compositionally biased region" description="Basic and acidic residues" evidence="2">
    <location>
        <begin position="405"/>
        <end position="416"/>
    </location>
</feature>
<feature type="compositionally biased region" description="Polar residues" evidence="2">
    <location>
        <begin position="514"/>
        <end position="524"/>
    </location>
</feature>
<protein>
    <recommendedName>
        <fullName evidence="3">BAT2 N-terminal domain-containing protein</fullName>
    </recommendedName>
</protein>
<feature type="compositionally biased region" description="Polar residues" evidence="2">
    <location>
        <begin position="777"/>
        <end position="788"/>
    </location>
</feature>
<feature type="region of interest" description="Disordered" evidence="2">
    <location>
        <begin position="24"/>
        <end position="66"/>
    </location>
</feature>
<feature type="compositionally biased region" description="Basic and acidic residues" evidence="2">
    <location>
        <begin position="981"/>
        <end position="990"/>
    </location>
</feature>
<evidence type="ECO:0000259" key="3">
    <source>
        <dbReference type="Pfam" id="PF07001"/>
    </source>
</evidence>
<gene>
    <name evidence="5" type="ORF">UXM345_LOCUS15565</name>
    <name evidence="4" type="ORF">XDN619_LOCUS21138</name>
</gene>
<feature type="compositionally biased region" description="Low complexity" evidence="2">
    <location>
        <begin position="963"/>
        <end position="976"/>
    </location>
</feature>
<dbReference type="EMBL" id="CAJNRG010009377">
    <property type="protein sequence ID" value="CAF2112992.1"/>
    <property type="molecule type" value="Genomic_DNA"/>
</dbReference>
<name>A0A819N2E5_9BILA</name>
<dbReference type="Proteomes" id="UP000663887">
    <property type="component" value="Unassembled WGS sequence"/>
</dbReference>
<feature type="region of interest" description="Disordered" evidence="2">
    <location>
        <begin position="737"/>
        <end position="880"/>
    </location>
</feature>
<dbReference type="InterPro" id="IPR009738">
    <property type="entry name" value="BAT2_N"/>
</dbReference>
<keyword evidence="1" id="KW-0597">Phosphoprotein</keyword>
<dbReference type="GO" id="GO:0030154">
    <property type="term" value="P:cell differentiation"/>
    <property type="evidence" value="ECO:0007669"/>
    <property type="project" value="TreeGrafter"/>
</dbReference>
<feature type="compositionally biased region" description="Polar residues" evidence="2">
    <location>
        <begin position="417"/>
        <end position="439"/>
    </location>
</feature>
<evidence type="ECO:0000313" key="4">
    <source>
        <dbReference type="EMBL" id="CAF2112992.1"/>
    </source>
</evidence>
<feature type="compositionally biased region" description="Polar residues" evidence="2">
    <location>
        <begin position="390"/>
        <end position="404"/>
    </location>
</feature>
<dbReference type="PANTHER" id="PTHR14038:SF0">
    <property type="entry name" value="LP18708P"/>
    <property type="match status" value="1"/>
</dbReference>
<dbReference type="EMBL" id="CAJOBF010001862">
    <property type="protein sequence ID" value="CAF3990358.1"/>
    <property type="molecule type" value="Genomic_DNA"/>
</dbReference>
<feature type="compositionally biased region" description="Polar residues" evidence="2">
    <location>
        <begin position="167"/>
        <end position="180"/>
    </location>
</feature>
<feature type="compositionally biased region" description="Polar residues" evidence="2">
    <location>
        <begin position="1011"/>
        <end position="1022"/>
    </location>
</feature>
<feature type="compositionally biased region" description="Polar residues" evidence="2">
    <location>
        <begin position="1035"/>
        <end position="1052"/>
    </location>
</feature>
<feature type="region of interest" description="Disordered" evidence="2">
    <location>
        <begin position="159"/>
        <end position="180"/>
    </location>
</feature>
<feature type="region of interest" description="Disordered" evidence="2">
    <location>
        <begin position="390"/>
        <end position="618"/>
    </location>
</feature>
<feature type="domain" description="BAT2 N-terminal" evidence="3">
    <location>
        <begin position="29"/>
        <end position="108"/>
    </location>
</feature>
<feature type="region of interest" description="Disordered" evidence="2">
    <location>
        <begin position="943"/>
        <end position="1052"/>
    </location>
</feature>
<accession>A0A819N2E5</accession>
<evidence type="ECO:0000256" key="2">
    <source>
        <dbReference type="SAM" id="MobiDB-lite"/>
    </source>
</evidence>
<proteinExistence type="predicted"/>
<organism evidence="5 6">
    <name type="scientific">Rotaria magnacalcarata</name>
    <dbReference type="NCBI Taxonomy" id="392030"/>
    <lineage>
        <taxon>Eukaryota</taxon>
        <taxon>Metazoa</taxon>
        <taxon>Spiralia</taxon>
        <taxon>Gnathifera</taxon>
        <taxon>Rotifera</taxon>
        <taxon>Eurotatoria</taxon>
        <taxon>Bdelloidea</taxon>
        <taxon>Philodinida</taxon>
        <taxon>Philodinidae</taxon>
        <taxon>Rotaria</taxon>
    </lineage>
</organism>